<dbReference type="EMBL" id="JAJVDC020000014">
    <property type="protein sequence ID" value="KAL1634699.1"/>
    <property type="molecule type" value="Genomic_DNA"/>
</dbReference>
<dbReference type="Proteomes" id="UP001521116">
    <property type="component" value="Unassembled WGS sequence"/>
</dbReference>
<organism evidence="2 3">
    <name type="scientific">Neofusicoccum ribis</name>
    <dbReference type="NCBI Taxonomy" id="45134"/>
    <lineage>
        <taxon>Eukaryota</taxon>
        <taxon>Fungi</taxon>
        <taxon>Dikarya</taxon>
        <taxon>Ascomycota</taxon>
        <taxon>Pezizomycotina</taxon>
        <taxon>Dothideomycetes</taxon>
        <taxon>Dothideomycetes incertae sedis</taxon>
        <taxon>Botryosphaeriales</taxon>
        <taxon>Botryosphaeriaceae</taxon>
        <taxon>Neofusicoccum</taxon>
    </lineage>
</organism>
<gene>
    <name evidence="2" type="ORF">SLS56_002101</name>
</gene>
<feature type="region of interest" description="Disordered" evidence="1">
    <location>
        <begin position="45"/>
        <end position="79"/>
    </location>
</feature>
<name>A0ABR3T560_9PEZI</name>
<comment type="caution">
    <text evidence="2">The sequence shown here is derived from an EMBL/GenBank/DDBJ whole genome shotgun (WGS) entry which is preliminary data.</text>
</comment>
<evidence type="ECO:0000313" key="2">
    <source>
        <dbReference type="EMBL" id="KAL1634699.1"/>
    </source>
</evidence>
<reference evidence="2 3" key="1">
    <citation type="submission" date="2024-02" db="EMBL/GenBank/DDBJ databases">
        <title>De novo assembly and annotation of 12 fungi associated with fruit tree decline syndrome in Ontario, Canada.</title>
        <authorList>
            <person name="Sulman M."/>
            <person name="Ellouze W."/>
            <person name="Ilyukhin E."/>
        </authorList>
    </citation>
    <scope>NUCLEOTIDE SEQUENCE [LARGE SCALE GENOMIC DNA]</scope>
    <source>
        <strain evidence="2 3">M1-105</strain>
    </source>
</reference>
<accession>A0ABR3T560</accession>
<proteinExistence type="predicted"/>
<feature type="compositionally biased region" description="Low complexity" evidence="1">
    <location>
        <begin position="61"/>
        <end position="71"/>
    </location>
</feature>
<evidence type="ECO:0000313" key="3">
    <source>
        <dbReference type="Proteomes" id="UP001521116"/>
    </source>
</evidence>
<evidence type="ECO:0000256" key="1">
    <source>
        <dbReference type="SAM" id="MobiDB-lite"/>
    </source>
</evidence>
<sequence>MDRQNDQSSTQPWGLSDTLREALDSRVKSFLETLDATRSSTSYSKAMNAWGVTPRRDSVQSESGESSAAAEQRAMAMSEETTDTLVAVAEDHSLDAQIMLAESVIAKPTEKAATEPEKEKAHSCTIDGACLRDLWLRGMVTVAGTAMLLLF</sequence>
<protein>
    <submittedName>
        <fullName evidence="2">Uncharacterized protein</fullName>
    </submittedName>
</protein>
<keyword evidence="3" id="KW-1185">Reference proteome</keyword>